<keyword evidence="4 5" id="KW-0472">Membrane</keyword>
<dbReference type="AlphaFoldDB" id="A0A9N8HKZ4"/>
<dbReference type="GO" id="GO:0004930">
    <property type="term" value="F:G protein-coupled receptor activity"/>
    <property type="evidence" value="ECO:0007669"/>
    <property type="project" value="TreeGrafter"/>
</dbReference>
<evidence type="ECO:0008006" key="8">
    <source>
        <dbReference type="Google" id="ProtNLM"/>
    </source>
</evidence>
<keyword evidence="3 5" id="KW-1133">Transmembrane helix</keyword>
<dbReference type="OrthoDB" id="47362at2759"/>
<accession>A0A9N8HKZ4</accession>
<dbReference type="GO" id="GO:0007189">
    <property type="term" value="P:adenylate cyclase-activating G protein-coupled receptor signaling pathway"/>
    <property type="evidence" value="ECO:0007669"/>
    <property type="project" value="TreeGrafter"/>
</dbReference>
<dbReference type="PANTHER" id="PTHR23112">
    <property type="entry name" value="G PROTEIN-COUPLED RECEPTOR 157-RELATED"/>
    <property type="match status" value="1"/>
</dbReference>
<dbReference type="EMBL" id="CAICTM010000787">
    <property type="protein sequence ID" value="CAB9516507.1"/>
    <property type="molecule type" value="Genomic_DNA"/>
</dbReference>
<comment type="caution">
    <text evidence="6">The sequence shown here is derived from an EMBL/GenBank/DDBJ whole genome shotgun (WGS) entry which is preliminary data.</text>
</comment>
<keyword evidence="7" id="KW-1185">Reference proteome</keyword>
<dbReference type="Gene3D" id="1.20.1070.10">
    <property type="entry name" value="Rhodopsin 7-helix transmembrane proteins"/>
    <property type="match status" value="1"/>
</dbReference>
<feature type="transmembrane region" description="Helical" evidence="5">
    <location>
        <begin position="192"/>
        <end position="214"/>
    </location>
</feature>
<feature type="transmembrane region" description="Helical" evidence="5">
    <location>
        <begin position="6"/>
        <end position="32"/>
    </location>
</feature>
<dbReference type="GO" id="GO:0005886">
    <property type="term" value="C:plasma membrane"/>
    <property type="evidence" value="ECO:0007669"/>
    <property type="project" value="TreeGrafter"/>
</dbReference>
<name>A0A9N8HKZ4_9STRA</name>
<dbReference type="Proteomes" id="UP001153069">
    <property type="component" value="Unassembled WGS sequence"/>
</dbReference>
<evidence type="ECO:0000256" key="5">
    <source>
        <dbReference type="SAM" id="Phobius"/>
    </source>
</evidence>
<dbReference type="SUPFAM" id="SSF81321">
    <property type="entry name" value="Family A G protein-coupled receptor-like"/>
    <property type="match status" value="1"/>
</dbReference>
<proteinExistence type="predicted"/>
<protein>
    <recommendedName>
        <fullName evidence="8">G-protein coupled receptors family 1 profile domain-containing protein</fullName>
    </recommendedName>
</protein>
<keyword evidence="2 5" id="KW-0812">Transmembrane</keyword>
<evidence type="ECO:0000256" key="2">
    <source>
        <dbReference type="ARBA" id="ARBA00022692"/>
    </source>
</evidence>
<evidence type="ECO:0000256" key="3">
    <source>
        <dbReference type="ARBA" id="ARBA00022989"/>
    </source>
</evidence>
<dbReference type="PANTHER" id="PTHR23112:SF0">
    <property type="entry name" value="TRANSMEMBRANE PROTEIN 116"/>
    <property type="match status" value="1"/>
</dbReference>
<feature type="transmembrane region" description="Helical" evidence="5">
    <location>
        <begin position="52"/>
        <end position="74"/>
    </location>
</feature>
<feature type="transmembrane region" description="Helical" evidence="5">
    <location>
        <begin position="137"/>
        <end position="159"/>
    </location>
</feature>
<evidence type="ECO:0000313" key="6">
    <source>
        <dbReference type="EMBL" id="CAB9516507.1"/>
    </source>
</evidence>
<reference evidence="6" key="1">
    <citation type="submission" date="2020-06" db="EMBL/GenBank/DDBJ databases">
        <authorList>
            <consortium name="Plant Systems Biology data submission"/>
        </authorList>
    </citation>
    <scope>NUCLEOTIDE SEQUENCE</scope>
    <source>
        <strain evidence="6">D6</strain>
    </source>
</reference>
<gene>
    <name evidence="6" type="ORF">SEMRO_788_G202500.1</name>
</gene>
<organism evidence="6 7">
    <name type="scientific">Seminavis robusta</name>
    <dbReference type="NCBI Taxonomy" id="568900"/>
    <lineage>
        <taxon>Eukaryota</taxon>
        <taxon>Sar</taxon>
        <taxon>Stramenopiles</taxon>
        <taxon>Ochrophyta</taxon>
        <taxon>Bacillariophyta</taxon>
        <taxon>Bacillariophyceae</taxon>
        <taxon>Bacillariophycidae</taxon>
        <taxon>Naviculales</taxon>
        <taxon>Naviculaceae</taxon>
        <taxon>Seminavis</taxon>
    </lineage>
</organism>
<evidence type="ECO:0000313" key="7">
    <source>
        <dbReference type="Proteomes" id="UP001153069"/>
    </source>
</evidence>
<evidence type="ECO:0000256" key="1">
    <source>
        <dbReference type="ARBA" id="ARBA00004141"/>
    </source>
</evidence>
<comment type="subcellular location">
    <subcellularLocation>
        <location evidence="1">Membrane</location>
        <topology evidence="1">Multi-pass membrane protein</topology>
    </subcellularLocation>
</comment>
<sequence>MPSFESVLLTLAPATSGILSLVGSSWIIWMLVPKCRQRSSSSNDNKLDQVKYRLLLGISVTDVFFSLVILPWALYMPANDTDVWGAMGNKQTCAAQGFLIQLGHMSSFYQAGLSHYYYTTICHGMSNQDFRRYYERIIHVSAVVWPLITAVAALVMDLYNPMSIGCWMAPYPLGCNIDGSDIPCQRGRWAPVFAYVFTGIPVSLFMTYIGYTMLQIYFKYSSTPPKHWATLILVLYDEPALSIKSDQEIQHRPSQRRHSITAGMATTVPVQQYSSQALGNSDIRTSMTWRFNASFKSNLTIFRS</sequence>
<evidence type="ECO:0000256" key="4">
    <source>
        <dbReference type="ARBA" id="ARBA00023136"/>
    </source>
</evidence>